<evidence type="ECO:0000313" key="1">
    <source>
        <dbReference type="EMBL" id="PRD66110.1"/>
    </source>
</evidence>
<keyword evidence="2" id="KW-1185">Reference proteome</keyword>
<protein>
    <submittedName>
        <fullName evidence="1">Uncharacterized protein</fullName>
    </submittedName>
</protein>
<evidence type="ECO:0000313" key="2">
    <source>
        <dbReference type="Proteomes" id="UP000238589"/>
    </source>
</evidence>
<dbReference type="RefSeq" id="WP_105747685.1">
    <property type="nucleotide sequence ID" value="NZ_PVLQ01000019.1"/>
</dbReference>
<name>A0A2S9K6M1_9BURK</name>
<sequence length="346" mass="36805">MTETKSTFTPGAVMAAAPDAIRQAIGEHVDYPHPLADGLTLRQIAYAAGSRVRPPSENELDISVMGRGMISSEFSAVLADGYTKITRASYDSHAADHLNFSAVMEVSDFKPVEMVSLDDDGLELEKLGENGRVTRGFAFMASVNQSVRLTTYAKAVLVSRQAIVNDQASAIAQSFTAVGVSAGRIESRLVTAALENPPPLSDGLPIFGPEHVNVIEQPLSGAALGSGMAALRTQPTATGQRSGLSATHIVTSPELEFEARRLIRDAGLDLRVSVLADLPAHRWYLLADPVACPVVALLRLYGTRHPIRVEQRKTPAEVDGTLVQVTADMGACILRRTGIVRGGIAA</sequence>
<accession>A0A2S9K6M1</accession>
<dbReference type="EMBL" id="PVLQ01000019">
    <property type="protein sequence ID" value="PRD66110.1"/>
    <property type="molecule type" value="Genomic_DNA"/>
</dbReference>
<dbReference type="AlphaFoldDB" id="A0A2S9K6M1"/>
<dbReference type="Proteomes" id="UP000238589">
    <property type="component" value="Unassembled WGS sequence"/>
</dbReference>
<dbReference type="Pfam" id="PF25209">
    <property type="entry name" value="Phage_capsid_4"/>
    <property type="match status" value="1"/>
</dbReference>
<gene>
    <name evidence="1" type="ORF">C6P64_05950</name>
</gene>
<reference evidence="1 2" key="1">
    <citation type="submission" date="2018-03" db="EMBL/GenBank/DDBJ databases">
        <title>Comparative genomics illustrates the genes involved in a hyperalkaliphilic mechanisms of Serpentinomonas isolated from highly-alkaline calcium-rich serpentinized springs.</title>
        <authorList>
            <person name="Suzuki S."/>
            <person name="Ishii S."/>
            <person name="Walworth N."/>
            <person name="Bird L."/>
            <person name="Kuenen J.G."/>
            <person name="Nealson K.H."/>
        </authorList>
    </citation>
    <scope>NUCLEOTIDE SEQUENCE [LARGE SCALE GENOMIC DNA]</scope>
    <source>
        <strain evidence="1 2">P1</strain>
    </source>
</reference>
<proteinExistence type="predicted"/>
<organism evidence="1 2">
    <name type="scientific">Malikia granosa</name>
    <dbReference type="NCBI Taxonomy" id="263067"/>
    <lineage>
        <taxon>Bacteria</taxon>
        <taxon>Pseudomonadati</taxon>
        <taxon>Pseudomonadota</taxon>
        <taxon>Betaproteobacteria</taxon>
        <taxon>Burkholderiales</taxon>
        <taxon>Comamonadaceae</taxon>
        <taxon>Malikia</taxon>
    </lineage>
</organism>
<dbReference type="OrthoDB" id="9806592at2"/>
<comment type="caution">
    <text evidence="1">The sequence shown here is derived from an EMBL/GenBank/DDBJ whole genome shotgun (WGS) entry which is preliminary data.</text>
</comment>